<gene>
    <name evidence="2" type="ORF">C3744_15745</name>
</gene>
<feature type="domain" description="Cupin type-2" evidence="1">
    <location>
        <begin position="46"/>
        <end position="95"/>
    </location>
</feature>
<dbReference type="InterPro" id="IPR011051">
    <property type="entry name" value="RmlC_Cupin_sf"/>
</dbReference>
<protein>
    <submittedName>
        <fullName evidence="2">Cupin</fullName>
    </submittedName>
</protein>
<evidence type="ECO:0000259" key="1">
    <source>
        <dbReference type="Pfam" id="PF07883"/>
    </source>
</evidence>
<reference evidence="2 3" key="1">
    <citation type="journal article" date="2018" name="Appl. Environ. Microbiol.">
        <title>Antimicrobial susceptibility testing and tentative epidemiological cut-off values of five Bacillus species relevant for use as animal feed additives or for plant protection.</title>
        <authorList>
            <person name="Agerso Y."/>
            <person name="Stuer-Lauridsen B."/>
            <person name="Bjerre K."/>
            <person name="Jensen M.G."/>
            <person name="Johansen E."/>
            <person name="Bennedsen M."/>
            <person name="Brockmann E."/>
            <person name="Nielsen B."/>
        </authorList>
    </citation>
    <scope>NUCLEOTIDE SEQUENCE [LARGE SCALE GENOMIC DNA]</scope>
    <source>
        <strain evidence="2 3">CHCC20162</strain>
    </source>
</reference>
<dbReference type="RefSeq" id="WP_116075223.1">
    <property type="nucleotide sequence ID" value="NZ_CP187630.1"/>
</dbReference>
<comment type="caution">
    <text evidence="2">The sequence shown here is derived from an EMBL/GenBank/DDBJ whole genome shotgun (WGS) entry which is preliminary data.</text>
</comment>
<proteinExistence type="predicted"/>
<dbReference type="Gene3D" id="2.60.120.10">
    <property type="entry name" value="Jelly Rolls"/>
    <property type="match status" value="1"/>
</dbReference>
<accession>A0A3D8X0R8</accession>
<name>A0A3D8X0R8_PRIMG</name>
<dbReference type="InterPro" id="IPR014710">
    <property type="entry name" value="RmlC-like_jellyroll"/>
</dbReference>
<dbReference type="Pfam" id="PF07883">
    <property type="entry name" value="Cupin_2"/>
    <property type="match status" value="1"/>
</dbReference>
<organism evidence="2 3">
    <name type="scientific">Priestia megaterium</name>
    <name type="common">Bacillus megaterium</name>
    <dbReference type="NCBI Taxonomy" id="1404"/>
    <lineage>
        <taxon>Bacteria</taxon>
        <taxon>Bacillati</taxon>
        <taxon>Bacillota</taxon>
        <taxon>Bacilli</taxon>
        <taxon>Bacillales</taxon>
        <taxon>Bacillaceae</taxon>
        <taxon>Priestia</taxon>
    </lineage>
</organism>
<evidence type="ECO:0000313" key="3">
    <source>
        <dbReference type="Proteomes" id="UP000256519"/>
    </source>
</evidence>
<dbReference type="EMBL" id="PQWM01000013">
    <property type="protein sequence ID" value="RDZ13366.1"/>
    <property type="molecule type" value="Genomic_DNA"/>
</dbReference>
<sequence>MKIYRFSKEKGKKVERYQSHLATYVKMTQTTKAATIGYMYIDGEGTVGHHPAPIPQLFIVVEGEGWVTGENQKRVSIKNGEAVLWEKGEWHTSGSEKGMTAIVIQSEELHPEAFMEIKKQHA</sequence>
<dbReference type="InterPro" id="IPR013096">
    <property type="entry name" value="Cupin_2"/>
</dbReference>
<dbReference type="AlphaFoldDB" id="A0A3D8X0R8"/>
<dbReference type="SUPFAM" id="SSF51182">
    <property type="entry name" value="RmlC-like cupins"/>
    <property type="match status" value="1"/>
</dbReference>
<evidence type="ECO:0000313" key="2">
    <source>
        <dbReference type="EMBL" id="RDZ13366.1"/>
    </source>
</evidence>
<dbReference type="Proteomes" id="UP000256519">
    <property type="component" value="Unassembled WGS sequence"/>
</dbReference>